<protein>
    <recommendedName>
        <fullName evidence="4">Fibronectin type-III domain-containing protein</fullName>
    </recommendedName>
</protein>
<dbReference type="Proteomes" id="UP001231109">
    <property type="component" value="Unassembled WGS sequence"/>
</dbReference>
<dbReference type="EMBL" id="JAPJDZ010000024">
    <property type="protein sequence ID" value="MDP5136416.1"/>
    <property type="molecule type" value="Genomic_DNA"/>
</dbReference>
<keyword evidence="3" id="KW-1185">Reference proteome</keyword>
<proteinExistence type="predicted"/>
<sequence>MMKQNKILLMLGCIGLPLSTYADISVPVDSTSPFYEDSAQFNDVASTSEAGWGWSSAAFCDPYDTGCDTTIAPPADTPPATPKRITVSRVAGSPTIKLNWAAASPGIGSNFRYEVYQQLKNGGNSRIYYGTSRAINYNAGSNTTAKYQVKACNSAGCSALSESSYFAINTSYNNGGANTMPLESFGLNAAISLSKSSTAANVHTLTETDTALSVLGNGFDAIKGEVFGNTCWSALGADKLSSVQNVNEQKYSFRQVDSYESLATSLDLKRSGGGSLSFGGFSIGGSGSSSLYSETSKVTESSVIVASFVDQRKKFQAKQAYELGMASNYTNLLTAGQKLEFRKACGDKFIDTVTTGRKMLFTIRVESVSSSYSEIKNKTLELKASLDQYSADGNFSSSEKSTLEQEFRGYTFEIIGTQTGGSAPSNLLRLNSITELMTVLNNFADSANDDLVAIASTERDYPIPSSMSGSHFSVFTNYPVYRDILTAWGRLDSQVEQRCWMLNSDKVGFDVVGRIAEAMGMTFFQGNVSQENLCSATKDMIDRGINYCANQGEWSNCKLPTASACIDSINQGQCMERPELLSFKQFALAEARLDLARGGCAIGPCKKSASIQQCFATSNTVPDYSRNKVISSSYVPTSIPGLVVTVDRAWQVNYVRNSISNASGKYCLGSSAEVYGKGGWGSGGRYEANNQMFGFKLIENIGYSL</sequence>
<reference evidence="2 3" key="1">
    <citation type="submission" date="2022-11" db="EMBL/GenBank/DDBJ databases">
        <title>Viruses from the air-sea interface of a natural surface slick.</title>
        <authorList>
            <person name="Rahlff J."/>
            <person name="Holmfeldt K."/>
        </authorList>
    </citation>
    <scope>NUCLEOTIDE SEQUENCE [LARGE SCALE GENOMIC DNA]</scope>
    <source>
        <strain evidence="2 3">SMS4</strain>
    </source>
</reference>
<comment type="caution">
    <text evidence="2">The sequence shown here is derived from an EMBL/GenBank/DDBJ whole genome shotgun (WGS) entry which is preliminary data.</text>
</comment>
<evidence type="ECO:0000313" key="2">
    <source>
        <dbReference type="EMBL" id="MDP5136416.1"/>
    </source>
</evidence>
<dbReference type="InterPro" id="IPR013783">
    <property type="entry name" value="Ig-like_fold"/>
</dbReference>
<accession>A0ABT9HZ85</accession>
<dbReference type="SUPFAM" id="SSF49265">
    <property type="entry name" value="Fibronectin type III"/>
    <property type="match status" value="1"/>
</dbReference>
<name>A0ABT9HZ85_9GAMM</name>
<dbReference type="Gene3D" id="2.60.40.10">
    <property type="entry name" value="Immunoglobulins"/>
    <property type="match status" value="1"/>
</dbReference>
<gene>
    <name evidence="2" type="ORF">ORJ04_10715</name>
</gene>
<feature type="chain" id="PRO_5047217944" description="Fibronectin type-III domain-containing protein" evidence="1">
    <location>
        <begin position="23"/>
        <end position="705"/>
    </location>
</feature>
<dbReference type="RefSeq" id="WP_305975756.1">
    <property type="nucleotide sequence ID" value="NZ_JAPJDZ010000024.1"/>
</dbReference>
<organism evidence="2 3">
    <name type="scientific">Rheinheimera baltica</name>
    <dbReference type="NCBI Taxonomy" id="67576"/>
    <lineage>
        <taxon>Bacteria</taxon>
        <taxon>Pseudomonadati</taxon>
        <taxon>Pseudomonadota</taxon>
        <taxon>Gammaproteobacteria</taxon>
        <taxon>Chromatiales</taxon>
        <taxon>Chromatiaceae</taxon>
        <taxon>Rheinheimera</taxon>
    </lineage>
</organism>
<evidence type="ECO:0008006" key="4">
    <source>
        <dbReference type="Google" id="ProtNLM"/>
    </source>
</evidence>
<evidence type="ECO:0000313" key="3">
    <source>
        <dbReference type="Proteomes" id="UP001231109"/>
    </source>
</evidence>
<keyword evidence="1" id="KW-0732">Signal</keyword>
<feature type="signal peptide" evidence="1">
    <location>
        <begin position="1"/>
        <end position="22"/>
    </location>
</feature>
<dbReference type="InterPro" id="IPR036116">
    <property type="entry name" value="FN3_sf"/>
</dbReference>
<evidence type="ECO:0000256" key="1">
    <source>
        <dbReference type="SAM" id="SignalP"/>
    </source>
</evidence>